<reference evidence="3 4" key="1">
    <citation type="submission" date="2023-07" db="EMBL/GenBank/DDBJ databases">
        <title>Novel species of Thermanaerothrix with wide hydrolytic capabilities.</title>
        <authorList>
            <person name="Zayulina K.S."/>
            <person name="Podosokorskaya O.A."/>
            <person name="Elcheninov A.G."/>
        </authorList>
    </citation>
    <scope>NUCLEOTIDE SEQUENCE [LARGE SCALE GENOMIC DNA]</scope>
    <source>
        <strain evidence="3 4">4228-RoL</strain>
    </source>
</reference>
<feature type="transmembrane region" description="Helical" evidence="2">
    <location>
        <begin position="108"/>
        <end position="129"/>
    </location>
</feature>
<feature type="region of interest" description="Disordered" evidence="1">
    <location>
        <begin position="1"/>
        <end position="30"/>
    </location>
</feature>
<dbReference type="RefSeq" id="WP_315623987.1">
    <property type="nucleotide sequence ID" value="NZ_JAUHMF010000001.1"/>
</dbReference>
<keyword evidence="2" id="KW-0472">Membrane</keyword>
<feature type="transmembrane region" description="Helical" evidence="2">
    <location>
        <begin position="261"/>
        <end position="278"/>
    </location>
</feature>
<evidence type="ECO:0000256" key="1">
    <source>
        <dbReference type="SAM" id="MobiDB-lite"/>
    </source>
</evidence>
<proteinExistence type="predicted"/>
<evidence type="ECO:0000313" key="4">
    <source>
        <dbReference type="Proteomes" id="UP001254165"/>
    </source>
</evidence>
<feature type="transmembrane region" description="Helical" evidence="2">
    <location>
        <begin position="166"/>
        <end position="187"/>
    </location>
</feature>
<comment type="caution">
    <text evidence="3">The sequence shown here is derived from an EMBL/GenBank/DDBJ whole genome shotgun (WGS) entry which is preliminary data.</text>
</comment>
<gene>
    <name evidence="3" type="ORF">QYE77_03580</name>
</gene>
<feature type="transmembrane region" description="Helical" evidence="2">
    <location>
        <begin position="194"/>
        <end position="213"/>
    </location>
</feature>
<evidence type="ECO:0000256" key="2">
    <source>
        <dbReference type="SAM" id="Phobius"/>
    </source>
</evidence>
<evidence type="ECO:0000313" key="3">
    <source>
        <dbReference type="EMBL" id="MDT8897334.1"/>
    </source>
</evidence>
<protein>
    <recommendedName>
        <fullName evidence="5">Yip1 domain-containing protein</fullName>
    </recommendedName>
</protein>
<accession>A0ABU3NKG4</accession>
<feature type="compositionally biased region" description="Polar residues" evidence="1">
    <location>
        <begin position="8"/>
        <end position="20"/>
    </location>
</feature>
<feature type="transmembrane region" description="Helical" evidence="2">
    <location>
        <begin position="225"/>
        <end position="249"/>
    </location>
</feature>
<keyword evidence="2" id="KW-1133">Transmembrane helix</keyword>
<feature type="transmembrane region" description="Helical" evidence="2">
    <location>
        <begin position="84"/>
        <end position="102"/>
    </location>
</feature>
<evidence type="ECO:0008006" key="5">
    <source>
        <dbReference type="Google" id="ProtNLM"/>
    </source>
</evidence>
<name>A0ABU3NKG4_9CHLR</name>
<dbReference type="EMBL" id="JAUHMF010000001">
    <property type="protein sequence ID" value="MDT8897334.1"/>
    <property type="molecule type" value="Genomic_DNA"/>
</dbReference>
<keyword evidence="2" id="KW-0812">Transmembrane</keyword>
<organism evidence="3 4">
    <name type="scientific">Thermanaerothrix solaris</name>
    <dbReference type="NCBI Taxonomy" id="3058434"/>
    <lineage>
        <taxon>Bacteria</taxon>
        <taxon>Bacillati</taxon>
        <taxon>Chloroflexota</taxon>
        <taxon>Anaerolineae</taxon>
        <taxon>Anaerolineales</taxon>
        <taxon>Anaerolineaceae</taxon>
        <taxon>Thermanaerothrix</taxon>
    </lineage>
</organism>
<dbReference type="Proteomes" id="UP001254165">
    <property type="component" value="Unassembled WGS sequence"/>
</dbReference>
<keyword evidence="4" id="KW-1185">Reference proteome</keyword>
<sequence length="281" mass="30487">MTRKSRKSGGQTATALNQETVKSKSTRRTSDAVIVPEPKEMAPVMMGVSVSERSFAQPRRSVLGTIGRFWGNVTRDLPSKFWDGLIPMAALVLLTLTLHMVAAPIQGFWGISGLLVYLVALLGVGIVLLNHAILQTHSEIVQGWSGLASGSVMWVVIILSERVGGAQVPGATILLLLVVIALVSTILWKSVFPIGVKFFVLTVFLAAVARLWIGSQQAMAGIWPILNQTLVISGYVALGVLGAIVLWILTLSRERVQRLWAALWGWFWALQALAVFLGKLL</sequence>
<feature type="transmembrane region" description="Helical" evidence="2">
    <location>
        <begin position="141"/>
        <end position="160"/>
    </location>
</feature>